<evidence type="ECO:0000313" key="1">
    <source>
        <dbReference type="EMBL" id="KAJ8725460.1"/>
    </source>
</evidence>
<evidence type="ECO:0000313" key="2">
    <source>
        <dbReference type="Proteomes" id="UP001231649"/>
    </source>
</evidence>
<reference evidence="1" key="1">
    <citation type="submission" date="2023-03" db="EMBL/GenBank/DDBJ databases">
        <title>Chromosome-level genomes of two armyworms, Mythimna separata and Mythimna loreyi, provide insights into the biosynthesis and reception of sex pheromones.</title>
        <authorList>
            <person name="Zhao H."/>
        </authorList>
    </citation>
    <scope>NUCLEOTIDE SEQUENCE</scope>
    <source>
        <strain evidence="1">BeijingLab</strain>
    </source>
</reference>
<comment type="caution">
    <text evidence="1">The sequence shown here is derived from an EMBL/GenBank/DDBJ whole genome shotgun (WGS) entry which is preliminary data.</text>
</comment>
<proteinExistence type="predicted"/>
<gene>
    <name evidence="1" type="ORF">PYW08_003643</name>
</gene>
<dbReference type="EMBL" id="CM056791">
    <property type="protein sequence ID" value="KAJ8725460.1"/>
    <property type="molecule type" value="Genomic_DNA"/>
</dbReference>
<name>A0ACC2QT69_9NEOP</name>
<protein>
    <submittedName>
        <fullName evidence="1">Uncharacterized protein</fullName>
    </submittedName>
</protein>
<keyword evidence="2" id="KW-1185">Reference proteome</keyword>
<organism evidence="1 2">
    <name type="scientific">Mythimna loreyi</name>
    <dbReference type="NCBI Taxonomy" id="667449"/>
    <lineage>
        <taxon>Eukaryota</taxon>
        <taxon>Metazoa</taxon>
        <taxon>Ecdysozoa</taxon>
        <taxon>Arthropoda</taxon>
        <taxon>Hexapoda</taxon>
        <taxon>Insecta</taxon>
        <taxon>Pterygota</taxon>
        <taxon>Neoptera</taxon>
        <taxon>Endopterygota</taxon>
        <taxon>Lepidoptera</taxon>
        <taxon>Glossata</taxon>
        <taxon>Ditrysia</taxon>
        <taxon>Noctuoidea</taxon>
        <taxon>Noctuidae</taxon>
        <taxon>Noctuinae</taxon>
        <taxon>Hadenini</taxon>
        <taxon>Mythimna</taxon>
    </lineage>
</organism>
<sequence length="120" mass="14181">MKIYITFKTTQYLYEGMTPEIPQVKEKTKKTKKQKTKAKSKRKQFLRIRCPICFNNLGKESVVSTRCGHVFCRNCLQKALLLKPVCPTCRRKLTGYQGYHKLYLDENVYDDFMDEVTIDQ</sequence>
<accession>A0ACC2QT69</accession>
<dbReference type="Proteomes" id="UP001231649">
    <property type="component" value="Chromosome 15"/>
</dbReference>